<dbReference type="EMBL" id="KZ825167">
    <property type="protein sequence ID" value="PYI16609.1"/>
    <property type="molecule type" value="Genomic_DNA"/>
</dbReference>
<name>A0A2V5GYF6_ASPV1</name>
<evidence type="ECO:0000256" key="1">
    <source>
        <dbReference type="ARBA" id="ARBA00001974"/>
    </source>
</evidence>
<keyword evidence="5" id="KW-1133">Transmembrane helix</keyword>
<comment type="cofactor">
    <cofactor evidence="1">
        <name>FAD</name>
        <dbReference type="ChEBI" id="CHEBI:57692"/>
    </cofactor>
</comment>
<accession>A0A2V5GYF6</accession>
<reference evidence="6 7" key="1">
    <citation type="submission" date="2018-02" db="EMBL/GenBank/DDBJ databases">
        <title>The genomes of Aspergillus section Nigri reveals drivers in fungal speciation.</title>
        <authorList>
            <consortium name="DOE Joint Genome Institute"/>
            <person name="Vesth T.C."/>
            <person name="Nybo J."/>
            <person name="Theobald S."/>
            <person name="Brandl J."/>
            <person name="Frisvad J.C."/>
            <person name="Nielsen K.F."/>
            <person name="Lyhne E.K."/>
            <person name="Kogle M.E."/>
            <person name="Kuo A."/>
            <person name="Riley R."/>
            <person name="Clum A."/>
            <person name="Nolan M."/>
            <person name="Lipzen A."/>
            <person name="Salamov A."/>
            <person name="Henrissat B."/>
            <person name="Wiebenga A."/>
            <person name="De vries R.P."/>
            <person name="Grigoriev I.V."/>
            <person name="Mortensen U.H."/>
            <person name="Andersen M.R."/>
            <person name="Baker S.E."/>
        </authorList>
    </citation>
    <scope>NUCLEOTIDE SEQUENCE [LARGE SCALE GENOMIC DNA]</scope>
    <source>
        <strain evidence="6 7">CBS 115571</strain>
    </source>
</reference>
<keyword evidence="4" id="KW-0274">FAD</keyword>
<organism evidence="6 7">
    <name type="scientific">Aspergillus violaceofuscus (strain CBS 115571)</name>
    <dbReference type="NCBI Taxonomy" id="1450538"/>
    <lineage>
        <taxon>Eukaryota</taxon>
        <taxon>Fungi</taxon>
        <taxon>Dikarya</taxon>
        <taxon>Ascomycota</taxon>
        <taxon>Pezizomycotina</taxon>
        <taxon>Eurotiomycetes</taxon>
        <taxon>Eurotiomycetidae</taxon>
        <taxon>Eurotiales</taxon>
        <taxon>Aspergillaceae</taxon>
        <taxon>Aspergillus</taxon>
    </lineage>
</organism>
<dbReference type="PANTHER" id="PTHR42877:SF4">
    <property type="entry name" value="FAD_NAD(P)-BINDING DOMAIN-CONTAINING PROTEIN-RELATED"/>
    <property type="match status" value="1"/>
</dbReference>
<dbReference type="Proteomes" id="UP000249829">
    <property type="component" value="Unassembled WGS sequence"/>
</dbReference>
<keyword evidence="3" id="KW-0285">Flavoprotein</keyword>
<dbReference type="PANTHER" id="PTHR42877">
    <property type="entry name" value="L-ORNITHINE N(5)-MONOOXYGENASE-RELATED"/>
    <property type="match status" value="1"/>
</dbReference>
<evidence type="ECO:0000256" key="2">
    <source>
        <dbReference type="ARBA" id="ARBA00010139"/>
    </source>
</evidence>
<evidence type="ECO:0000256" key="5">
    <source>
        <dbReference type="SAM" id="Phobius"/>
    </source>
</evidence>
<gene>
    <name evidence="6" type="ORF">BO99DRAFT_435336</name>
</gene>
<feature type="transmembrane region" description="Helical" evidence="5">
    <location>
        <begin position="164"/>
        <end position="183"/>
    </location>
</feature>
<sequence length="197" mass="22043">MDIYGLDGRPLRQLWKAGAQAYRRVVAEDLRILAYSMGGTQISVSHNSVIHMIEAQARYLGKLITAVIEARSQGRTLALRIRPDVLQAYNEQLQSLLSKTSWADARCSSWYKTEDGRNVHSWPKNVGQYQAELAQVHWGDFIVEGSASTSVQKRADWGNDRIRWFWMGLAAVGLMVVTMTMGVRNERAEGVSTASGV</sequence>
<keyword evidence="5" id="KW-0812">Transmembrane</keyword>
<dbReference type="AlphaFoldDB" id="A0A2V5GYF6"/>
<protein>
    <submittedName>
        <fullName evidence="6">Uncharacterized protein</fullName>
    </submittedName>
</protein>
<keyword evidence="5" id="KW-0472">Membrane</keyword>
<evidence type="ECO:0000313" key="7">
    <source>
        <dbReference type="Proteomes" id="UP000249829"/>
    </source>
</evidence>
<evidence type="ECO:0000256" key="4">
    <source>
        <dbReference type="ARBA" id="ARBA00022827"/>
    </source>
</evidence>
<dbReference type="InterPro" id="IPR051209">
    <property type="entry name" value="FAD-bind_Monooxygenase_sf"/>
</dbReference>
<keyword evidence="7" id="KW-1185">Reference proteome</keyword>
<proteinExistence type="inferred from homology"/>
<evidence type="ECO:0000256" key="3">
    <source>
        <dbReference type="ARBA" id="ARBA00022630"/>
    </source>
</evidence>
<dbReference type="Gene3D" id="3.50.50.60">
    <property type="entry name" value="FAD/NAD(P)-binding domain"/>
    <property type="match status" value="1"/>
</dbReference>
<comment type="similarity">
    <text evidence="2">Belongs to the FAD-binding monooxygenase family.</text>
</comment>
<dbReference type="InterPro" id="IPR036188">
    <property type="entry name" value="FAD/NAD-bd_sf"/>
</dbReference>
<evidence type="ECO:0000313" key="6">
    <source>
        <dbReference type="EMBL" id="PYI16609.1"/>
    </source>
</evidence>